<proteinExistence type="predicted"/>
<dbReference type="Proteomes" id="UP000184543">
    <property type="component" value="Unassembled WGS sequence"/>
</dbReference>
<keyword evidence="7" id="KW-1185">Reference proteome</keyword>
<keyword evidence="2" id="KW-0325">Glycoprotein</keyword>
<keyword evidence="6" id="KW-0456">Lyase</keyword>
<evidence type="ECO:0000259" key="5">
    <source>
        <dbReference type="Pfam" id="PF17803"/>
    </source>
</evidence>
<dbReference type="InterPro" id="IPR012334">
    <property type="entry name" value="Pectin_lyas_fold"/>
</dbReference>
<dbReference type="GO" id="GO:0016829">
    <property type="term" value="F:lyase activity"/>
    <property type="evidence" value="ECO:0007669"/>
    <property type="project" value="UniProtKB-KW"/>
</dbReference>
<keyword evidence="4" id="KW-0732">Signal</keyword>
<dbReference type="OrthoDB" id="8737820at2"/>
<dbReference type="InterPro" id="IPR040853">
    <property type="entry name" value="RapA2_cadherin-like"/>
</dbReference>
<evidence type="ECO:0000256" key="4">
    <source>
        <dbReference type="SAM" id="SignalP"/>
    </source>
</evidence>
<dbReference type="InterPro" id="IPR052063">
    <property type="entry name" value="Polysaccharide_Lyase_1"/>
</dbReference>
<sequence>MKIIKLKVINLAMLLLALILSISCSKDTDLLAEYVISDAEQARLTGSILLNDSFSFHGDDPLVLDVLANDIIPDPDKVKIIETSQPENGVVIINEDKTLTYIPNDEGQNSEPNDEGTIDNGIEEENPAVEESDSTEEQEEKTVDSFDYVVETELEDGSKEKDEATVIISDNDSGELKAFPTAEGYGKYTSGGRGGAIVEVTNLNCSGKGSLKWALEDIKGPRTIVFRVSGVIECNGTLYVPTGNGDVTIAGETAPGEGIQLRRTHLWIKEDNVIIRYIKFRQEYGAWDYNDPNDPLFQNANCIRIRPGINNKIVKNVIIDHCSLAWGPDQNLATTLSENITVQNSLFGEQPRNFVVQRSKYVSILNNVMAKTYARNIITNVPLNHVDLVFEMQNNIIYGYRYGTNVEDGIVFNVINNAYISSNDFPPADGAIQLNRIYAPNDNPNPNIKASDTKSYIVGNIIPSGTNLLRNEPGWELLSAPIAKSDYAPTPASSLESKLLSHVGASLYRDALDTELINSLERRIGSPNSSGTYPSVATGGTSYPDTDNDGIDDTWEHNINGTIGVADNNGDHDEDGYTNLEEFLHYLSKD</sequence>
<feature type="domain" description="RapA2 cadherin-like" evidence="5">
    <location>
        <begin position="51"/>
        <end position="101"/>
    </location>
</feature>
<protein>
    <submittedName>
        <fullName evidence="6">Pectate lyase</fullName>
    </submittedName>
</protein>
<feature type="chain" id="PRO_5012906636" evidence="4">
    <location>
        <begin position="26"/>
        <end position="590"/>
    </location>
</feature>
<feature type="region of interest" description="Disordered" evidence="3">
    <location>
        <begin position="101"/>
        <end position="147"/>
    </location>
</feature>
<dbReference type="InterPro" id="IPR011050">
    <property type="entry name" value="Pectin_lyase_fold/virulence"/>
</dbReference>
<accession>A0A1M6IVJ7</accession>
<feature type="signal peptide" evidence="4">
    <location>
        <begin position="1"/>
        <end position="25"/>
    </location>
</feature>
<evidence type="ECO:0000256" key="1">
    <source>
        <dbReference type="ARBA" id="ARBA00022723"/>
    </source>
</evidence>
<evidence type="ECO:0000313" key="7">
    <source>
        <dbReference type="Proteomes" id="UP000184543"/>
    </source>
</evidence>
<dbReference type="SUPFAM" id="SSF51126">
    <property type="entry name" value="Pectin lyase-like"/>
    <property type="match status" value="1"/>
</dbReference>
<reference evidence="7" key="1">
    <citation type="submission" date="2016-11" db="EMBL/GenBank/DDBJ databases">
        <authorList>
            <person name="Varghese N."/>
            <person name="Submissions S."/>
        </authorList>
    </citation>
    <scope>NUCLEOTIDE SEQUENCE [LARGE SCALE GENOMIC DNA]</scope>
    <source>
        <strain evidence="7">DSM 19858</strain>
    </source>
</reference>
<dbReference type="PANTHER" id="PTHR42970:SF1">
    <property type="entry name" value="PECTATE LYASE C-RELATED"/>
    <property type="match status" value="1"/>
</dbReference>
<feature type="compositionally biased region" description="Acidic residues" evidence="3">
    <location>
        <begin position="112"/>
        <end position="139"/>
    </location>
</feature>
<dbReference type="RefSeq" id="WP_072994172.1">
    <property type="nucleotide sequence ID" value="NZ_FQYU01000004.1"/>
</dbReference>
<evidence type="ECO:0000256" key="2">
    <source>
        <dbReference type="ARBA" id="ARBA00023180"/>
    </source>
</evidence>
<dbReference type="EMBL" id="FQYU01000004">
    <property type="protein sequence ID" value="SHJ38428.1"/>
    <property type="molecule type" value="Genomic_DNA"/>
</dbReference>
<dbReference type="GO" id="GO:0046872">
    <property type="term" value="F:metal ion binding"/>
    <property type="evidence" value="ECO:0007669"/>
    <property type="project" value="UniProtKB-KW"/>
</dbReference>
<organism evidence="6 7">
    <name type="scientific">Pseudozobellia thermophila</name>
    <dbReference type="NCBI Taxonomy" id="192903"/>
    <lineage>
        <taxon>Bacteria</taxon>
        <taxon>Pseudomonadati</taxon>
        <taxon>Bacteroidota</taxon>
        <taxon>Flavobacteriia</taxon>
        <taxon>Flavobacteriales</taxon>
        <taxon>Flavobacteriaceae</taxon>
        <taxon>Pseudozobellia</taxon>
    </lineage>
</organism>
<dbReference type="PANTHER" id="PTHR42970">
    <property type="entry name" value="PECTATE LYASE C-RELATED"/>
    <property type="match status" value="1"/>
</dbReference>
<name>A0A1M6IVJ7_9FLAO</name>
<dbReference type="STRING" id="192903.SAMN04488513_104135"/>
<evidence type="ECO:0000313" key="6">
    <source>
        <dbReference type="EMBL" id="SHJ38428.1"/>
    </source>
</evidence>
<keyword evidence="1" id="KW-0479">Metal-binding</keyword>
<evidence type="ECO:0000256" key="3">
    <source>
        <dbReference type="SAM" id="MobiDB-lite"/>
    </source>
</evidence>
<gene>
    <name evidence="6" type="ORF">SAMN04488513_104135</name>
</gene>
<dbReference type="Pfam" id="PF17803">
    <property type="entry name" value="Cadherin_4"/>
    <property type="match status" value="1"/>
</dbReference>
<dbReference type="AlphaFoldDB" id="A0A1M6IVJ7"/>
<dbReference type="PROSITE" id="PS51257">
    <property type="entry name" value="PROKAR_LIPOPROTEIN"/>
    <property type="match status" value="1"/>
</dbReference>
<dbReference type="Gene3D" id="2.160.20.10">
    <property type="entry name" value="Single-stranded right-handed beta-helix, Pectin lyase-like"/>
    <property type="match status" value="1"/>
</dbReference>